<sequence length="38" mass="4230">MGIIIKLAIFKKNAICSTGTGFKRLQESAFHSLEDLTF</sequence>
<proteinExistence type="predicted"/>
<dbReference type="AlphaFoldDB" id="A0A0E9WJL7"/>
<reference evidence="1" key="2">
    <citation type="journal article" date="2015" name="Fish Shellfish Immunol.">
        <title>Early steps in the European eel (Anguilla anguilla)-Vibrio vulnificus interaction in the gills: Role of the RtxA13 toxin.</title>
        <authorList>
            <person name="Callol A."/>
            <person name="Pajuelo D."/>
            <person name="Ebbesson L."/>
            <person name="Teles M."/>
            <person name="MacKenzie S."/>
            <person name="Amaro C."/>
        </authorList>
    </citation>
    <scope>NUCLEOTIDE SEQUENCE</scope>
</reference>
<reference evidence="1" key="1">
    <citation type="submission" date="2014-11" db="EMBL/GenBank/DDBJ databases">
        <authorList>
            <person name="Amaro Gonzalez C."/>
        </authorList>
    </citation>
    <scope>NUCLEOTIDE SEQUENCE</scope>
</reference>
<name>A0A0E9WJL7_ANGAN</name>
<accession>A0A0E9WJL7</accession>
<protein>
    <submittedName>
        <fullName evidence="1">Uncharacterized protein</fullName>
    </submittedName>
</protein>
<organism evidence="1">
    <name type="scientific">Anguilla anguilla</name>
    <name type="common">European freshwater eel</name>
    <name type="synonym">Muraena anguilla</name>
    <dbReference type="NCBI Taxonomy" id="7936"/>
    <lineage>
        <taxon>Eukaryota</taxon>
        <taxon>Metazoa</taxon>
        <taxon>Chordata</taxon>
        <taxon>Craniata</taxon>
        <taxon>Vertebrata</taxon>
        <taxon>Euteleostomi</taxon>
        <taxon>Actinopterygii</taxon>
        <taxon>Neopterygii</taxon>
        <taxon>Teleostei</taxon>
        <taxon>Anguilliformes</taxon>
        <taxon>Anguillidae</taxon>
        <taxon>Anguilla</taxon>
    </lineage>
</organism>
<dbReference type="EMBL" id="GBXM01017978">
    <property type="protein sequence ID" value="JAH90599.1"/>
    <property type="molecule type" value="Transcribed_RNA"/>
</dbReference>
<evidence type="ECO:0000313" key="1">
    <source>
        <dbReference type="EMBL" id="JAH90599.1"/>
    </source>
</evidence>